<comment type="caution">
    <text evidence="1">The sequence shown here is derived from an EMBL/GenBank/DDBJ whole genome shotgun (WGS) entry which is preliminary data.</text>
</comment>
<sequence>MVTAAQLTDKHRRDQVRLAITADSQARRLWDSTLDLHDLKGTQPIWKKTMIDLLARWYQLSARMAARYLPQHREASIGEPGDGVTIAMPRFDRRQAAKDFDWMGATNVLWHLAKGQTEEAAWAAARSLFLGQFHEAVLTGGRRTIQEWAKKDPRATGWRRVSDGDPCAFCAMLVSRGPVYLSEKTALKADTPSGKYHNRCGCTVEVVYGDWRPTEQEQQWIDDYYRAAERFPKGEKTWQNILPIMRDKGRFRDSPNVRTPKPSGGKRVTLARIVGSGSHAEPSGKRQIVRVVAQFPPKHGTSPIPVAISDEVQGHILHGDGRKGGHLHGSGILRKTEFPAQWDEARIMDCVYETVRSPTWVMPPRDEHGLTVFGKEIDGVQIEVKAYFRDGRFEIDRAYPIGGDGVTRNTENGRIKVAKSKKRQWKGIS</sequence>
<dbReference type="OrthoDB" id="3194844at2"/>
<name>A0A430F5W8_9BIFI</name>
<dbReference type="Proteomes" id="UP000288052">
    <property type="component" value="Unassembled WGS sequence"/>
</dbReference>
<reference evidence="1 2" key="1">
    <citation type="submission" date="2018-09" db="EMBL/GenBank/DDBJ databases">
        <title>Characterization of the phylogenetic diversity of five novel species belonging to the genus Bifidobacterium.</title>
        <authorList>
            <person name="Lugli G.A."/>
            <person name="Duranti S."/>
            <person name="Milani C."/>
        </authorList>
    </citation>
    <scope>NUCLEOTIDE SEQUENCE [LARGE SCALE GENOMIC DNA]</scope>
    <source>
        <strain evidence="1 2">2020B</strain>
    </source>
</reference>
<dbReference type="Pfam" id="PF25310">
    <property type="entry name" value="VG15"/>
    <property type="match status" value="1"/>
</dbReference>
<dbReference type="InterPro" id="IPR057369">
    <property type="entry name" value="VG15"/>
</dbReference>
<keyword evidence="2" id="KW-1185">Reference proteome</keyword>
<dbReference type="AlphaFoldDB" id="A0A430F5W8"/>
<dbReference type="EMBL" id="QXGI01000008">
    <property type="protein sequence ID" value="RSX46111.1"/>
    <property type="molecule type" value="Genomic_DNA"/>
</dbReference>
<protein>
    <recommendedName>
        <fullName evidence="3">Bacterial EndoU nuclease domain-containing protein</fullName>
    </recommendedName>
</protein>
<proteinExistence type="predicted"/>
<evidence type="ECO:0008006" key="3">
    <source>
        <dbReference type="Google" id="ProtNLM"/>
    </source>
</evidence>
<gene>
    <name evidence="1" type="ORF">D2E22_1683</name>
</gene>
<evidence type="ECO:0000313" key="1">
    <source>
        <dbReference type="EMBL" id="RSX46111.1"/>
    </source>
</evidence>
<organism evidence="1 2">
    <name type="scientific">Bifidobacterium castoris</name>
    <dbReference type="NCBI Taxonomy" id="2306972"/>
    <lineage>
        <taxon>Bacteria</taxon>
        <taxon>Bacillati</taxon>
        <taxon>Actinomycetota</taxon>
        <taxon>Actinomycetes</taxon>
        <taxon>Bifidobacteriales</taxon>
        <taxon>Bifidobacteriaceae</taxon>
        <taxon>Bifidobacterium</taxon>
    </lineage>
</organism>
<accession>A0A430F5W8</accession>
<dbReference type="RefSeq" id="WP_126032670.1">
    <property type="nucleotide sequence ID" value="NZ_QXGI01000008.1"/>
</dbReference>
<evidence type="ECO:0000313" key="2">
    <source>
        <dbReference type="Proteomes" id="UP000288052"/>
    </source>
</evidence>